<evidence type="ECO:0000256" key="1">
    <source>
        <dbReference type="ARBA" id="ARBA00001974"/>
    </source>
</evidence>
<accession>A0AA38JRP3</accession>
<dbReference type="InterPro" id="IPR039261">
    <property type="entry name" value="FNR_nucleotide-bd"/>
</dbReference>
<dbReference type="Pfam" id="PF00175">
    <property type="entry name" value="NAD_binding_1"/>
    <property type="match status" value="1"/>
</dbReference>
<evidence type="ECO:0000256" key="19">
    <source>
        <dbReference type="PIRSR" id="PIRSR601834-1"/>
    </source>
</evidence>
<proteinExistence type="inferred from homology"/>
<evidence type="ECO:0000256" key="7">
    <source>
        <dbReference type="ARBA" id="ARBA00022692"/>
    </source>
</evidence>
<evidence type="ECO:0000313" key="22">
    <source>
        <dbReference type="EMBL" id="KAJ3737029.1"/>
    </source>
</evidence>
<dbReference type="GO" id="GO:0005741">
    <property type="term" value="C:mitochondrial outer membrane"/>
    <property type="evidence" value="ECO:0007669"/>
    <property type="project" value="UniProtKB-SubCell"/>
</dbReference>
<evidence type="ECO:0000256" key="11">
    <source>
        <dbReference type="ARBA" id="ARBA00023002"/>
    </source>
</evidence>
<dbReference type="PANTHER" id="PTHR19370">
    <property type="entry name" value="NADH-CYTOCHROME B5 REDUCTASE"/>
    <property type="match status" value="1"/>
</dbReference>
<dbReference type="AlphaFoldDB" id="A0AA38JRP3"/>
<evidence type="ECO:0000256" key="15">
    <source>
        <dbReference type="ARBA" id="ARBA00039438"/>
    </source>
</evidence>
<dbReference type="InterPro" id="IPR001834">
    <property type="entry name" value="CBR-like"/>
</dbReference>
<evidence type="ECO:0000256" key="20">
    <source>
        <dbReference type="SAM" id="Phobius"/>
    </source>
</evidence>
<keyword evidence="7 20" id="KW-0812">Transmembrane</keyword>
<feature type="binding site" evidence="19">
    <location>
        <position position="162"/>
    </location>
    <ligand>
        <name>FAD</name>
        <dbReference type="ChEBI" id="CHEBI:57692"/>
    </ligand>
</feature>
<keyword evidence="6 19" id="KW-0285">Flavoprotein</keyword>
<comment type="subcellular location">
    <subcellularLocation>
        <location evidence="2">Mitochondrion outer membrane</location>
    </subcellularLocation>
</comment>
<dbReference type="Gene3D" id="3.40.50.80">
    <property type="entry name" value="Nucleotide-binding domain of ferredoxin-NADP reductase (FNR) module"/>
    <property type="match status" value="1"/>
</dbReference>
<evidence type="ECO:0000259" key="21">
    <source>
        <dbReference type="PROSITE" id="PS51384"/>
    </source>
</evidence>
<dbReference type="InterPro" id="IPR008333">
    <property type="entry name" value="Cbr1-like_FAD-bd_dom"/>
</dbReference>
<evidence type="ECO:0000256" key="14">
    <source>
        <dbReference type="ARBA" id="ARBA00023136"/>
    </source>
</evidence>
<evidence type="ECO:0000256" key="10">
    <source>
        <dbReference type="ARBA" id="ARBA00022989"/>
    </source>
</evidence>
<keyword evidence="13" id="KW-0496">Mitochondrion</keyword>
<comment type="caution">
    <text evidence="22">The sequence shown here is derived from an EMBL/GenBank/DDBJ whole genome shotgun (WGS) entry which is preliminary data.</text>
</comment>
<comment type="cofactor">
    <cofactor evidence="1 19">
        <name>FAD</name>
        <dbReference type="ChEBI" id="CHEBI:57692"/>
    </cofactor>
</comment>
<protein>
    <recommendedName>
        <fullName evidence="15">NADH-cytochrome b5 reductase 1</fullName>
        <ecNumber evidence="5">1.6.2.2</ecNumber>
    </recommendedName>
    <alternativeName>
        <fullName evidence="16">Microsomal cytochrome b reductase</fullName>
    </alternativeName>
</protein>
<comment type="pathway">
    <text evidence="3">Protein modification; peptidyl-diphthamide biosynthesis.</text>
</comment>
<dbReference type="PRINTS" id="PR00406">
    <property type="entry name" value="CYTB5RDTASE"/>
</dbReference>
<dbReference type="PANTHER" id="PTHR19370:SF184">
    <property type="entry name" value="NADH-CYTOCHROME B5 REDUCTASE-LIKE"/>
    <property type="match status" value="1"/>
</dbReference>
<feature type="binding site" evidence="19">
    <location>
        <position position="160"/>
    </location>
    <ligand>
        <name>FAD</name>
        <dbReference type="ChEBI" id="CHEBI:57692"/>
    </ligand>
</feature>
<reference evidence="22" key="1">
    <citation type="submission" date="2022-08" db="EMBL/GenBank/DDBJ databases">
        <authorList>
            <consortium name="DOE Joint Genome Institute"/>
            <person name="Min B."/>
            <person name="Sierra-Patev S."/>
            <person name="Naranjo-Ortiz M."/>
            <person name="Looney B."/>
            <person name="Konkel Z."/>
            <person name="Slot J.C."/>
            <person name="Sakamoto Y."/>
            <person name="Steenwyk J.L."/>
            <person name="Rokas A."/>
            <person name="Carro J."/>
            <person name="Camarero S."/>
            <person name="Ferreira P."/>
            <person name="Molpeceres G."/>
            <person name="Ruiz-duenas F.J."/>
            <person name="Serrano A."/>
            <person name="Henrissat B."/>
            <person name="Drula E."/>
            <person name="Hughes K.W."/>
            <person name="Mata J.L."/>
            <person name="Ishikawa N.K."/>
            <person name="Vargas-Isla R."/>
            <person name="Ushijima S."/>
            <person name="Smith C.A."/>
            <person name="Ahrendt S."/>
            <person name="Andreopoulos W."/>
            <person name="He G."/>
            <person name="LaButti K."/>
            <person name="Lipzen A."/>
            <person name="Ng V."/>
            <person name="Riley R."/>
            <person name="Sandor L."/>
            <person name="Barry K."/>
            <person name="Martinez A.T."/>
            <person name="Xiao Y."/>
            <person name="Gibbons J.G."/>
            <person name="Terashima K."/>
            <person name="Hibbett D.S."/>
            <person name="Grigoriev I.V."/>
        </authorList>
    </citation>
    <scope>NUCLEOTIDE SEQUENCE</scope>
    <source>
        <strain evidence="22">ET3784</strain>
    </source>
</reference>
<evidence type="ECO:0000256" key="8">
    <source>
        <dbReference type="ARBA" id="ARBA00022787"/>
    </source>
</evidence>
<feature type="domain" description="FAD-binding FR-type" evidence="21">
    <location>
        <begin position="108"/>
        <end position="212"/>
    </location>
</feature>
<dbReference type="PROSITE" id="PS51384">
    <property type="entry name" value="FAD_FR"/>
    <property type="match status" value="1"/>
</dbReference>
<dbReference type="SUPFAM" id="SSF63380">
    <property type="entry name" value="Riboflavin synthase domain-like"/>
    <property type="match status" value="1"/>
</dbReference>
<dbReference type="InterPro" id="IPR001433">
    <property type="entry name" value="OxRdtase_FAD/NAD-bd"/>
</dbReference>
<keyword evidence="14 20" id="KW-0472">Membrane</keyword>
<keyword evidence="12" id="KW-0520">NAD</keyword>
<evidence type="ECO:0000313" key="23">
    <source>
        <dbReference type="Proteomes" id="UP001176059"/>
    </source>
</evidence>
<dbReference type="Pfam" id="PF00970">
    <property type="entry name" value="FAD_binding_6"/>
    <property type="match status" value="1"/>
</dbReference>
<dbReference type="FunFam" id="2.40.30.10:FF:000032">
    <property type="entry name" value="NADH-cytochrome b5 reductase"/>
    <property type="match status" value="1"/>
</dbReference>
<keyword evidence="23" id="KW-1185">Reference proteome</keyword>
<evidence type="ECO:0000256" key="13">
    <source>
        <dbReference type="ARBA" id="ARBA00023128"/>
    </source>
</evidence>
<evidence type="ECO:0000256" key="6">
    <source>
        <dbReference type="ARBA" id="ARBA00022630"/>
    </source>
</evidence>
<feature type="binding site" evidence="19">
    <location>
        <position position="180"/>
    </location>
    <ligand>
        <name>FAD</name>
        <dbReference type="ChEBI" id="CHEBI:57692"/>
    </ligand>
</feature>
<feature type="transmembrane region" description="Helical" evidence="20">
    <location>
        <begin position="72"/>
        <end position="96"/>
    </location>
</feature>
<evidence type="ECO:0000256" key="3">
    <source>
        <dbReference type="ARBA" id="ARBA00005156"/>
    </source>
</evidence>
<evidence type="ECO:0000256" key="18">
    <source>
        <dbReference type="ARBA" id="ARBA00049138"/>
    </source>
</evidence>
<evidence type="ECO:0000256" key="5">
    <source>
        <dbReference type="ARBA" id="ARBA00012011"/>
    </source>
</evidence>
<evidence type="ECO:0000256" key="4">
    <source>
        <dbReference type="ARBA" id="ARBA00006105"/>
    </source>
</evidence>
<evidence type="ECO:0000256" key="16">
    <source>
        <dbReference type="ARBA" id="ARBA00041901"/>
    </source>
</evidence>
<dbReference type="InterPro" id="IPR017927">
    <property type="entry name" value="FAD-bd_FR_type"/>
</dbReference>
<keyword evidence="11" id="KW-0560">Oxidoreductase</keyword>
<comment type="catalytic activity">
    <reaction evidence="18">
        <text>2 Fe(3+)-[Dph3] + NADH = 2 Fe(2+)-[Dph3] + NAD(+) + H(+)</text>
        <dbReference type="Rhea" id="RHEA:71231"/>
        <dbReference type="Rhea" id="RHEA-COMP:18002"/>
        <dbReference type="Rhea" id="RHEA-COMP:18003"/>
        <dbReference type="ChEBI" id="CHEBI:15378"/>
        <dbReference type="ChEBI" id="CHEBI:29033"/>
        <dbReference type="ChEBI" id="CHEBI:29034"/>
        <dbReference type="ChEBI" id="CHEBI:57540"/>
        <dbReference type="ChEBI" id="CHEBI:57945"/>
        <dbReference type="ChEBI" id="CHEBI:83228"/>
    </reaction>
    <physiologicalReaction direction="left-to-right" evidence="18">
        <dbReference type="Rhea" id="RHEA:71232"/>
    </physiologicalReaction>
</comment>
<evidence type="ECO:0000256" key="12">
    <source>
        <dbReference type="ARBA" id="ARBA00023027"/>
    </source>
</evidence>
<feature type="binding site" evidence="19">
    <location>
        <position position="187"/>
    </location>
    <ligand>
        <name>FAD</name>
        <dbReference type="ChEBI" id="CHEBI:57692"/>
    </ligand>
</feature>
<keyword evidence="8" id="KW-1000">Mitochondrion outer membrane</keyword>
<feature type="binding site" evidence="19">
    <location>
        <position position="178"/>
    </location>
    <ligand>
        <name>FAD</name>
        <dbReference type="ChEBI" id="CHEBI:57692"/>
    </ligand>
</feature>
<keyword evidence="10 20" id="KW-1133">Transmembrane helix</keyword>
<dbReference type="SUPFAM" id="SSF52343">
    <property type="entry name" value="Ferredoxin reductase-like, C-terminal NADP-linked domain"/>
    <property type="match status" value="1"/>
</dbReference>
<comment type="catalytic activity">
    <reaction evidence="17">
        <text>2 Fe(III)-[cytochrome b5] + NADH = 2 Fe(II)-[cytochrome b5] + NAD(+) + H(+)</text>
        <dbReference type="Rhea" id="RHEA:46680"/>
        <dbReference type="Rhea" id="RHEA-COMP:10438"/>
        <dbReference type="Rhea" id="RHEA-COMP:10439"/>
        <dbReference type="ChEBI" id="CHEBI:15378"/>
        <dbReference type="ChEBI" id="CHEBI:29033"/>
        <dbReference type="ChEBI" id="CHEBI:29034"/>
        <dbReference type="ChEBI" id="CHEBI:57540"/>
        <dbReference type="ChEBI" id="CHEBI:57945"/>
        <dbReference type="EC" id="1.6.2.2"/>
    </reaction>
</comment>
<dbReference type="CDD" id="cd06183">
    <property type="entry name" value="cyt_b5_reduct_like"/>
    <property type="match status" value="1"/>
</dbReference>
<keyword evidence="9 19" id="KW-0274">FAD</keyword>
<gene>
    <name evidence="22" type="ORF">DFJ43DRAFT_1149501</name>
</gene>
<organism evidence="22 23">
    <name type="scientific">Lentinula guzmanii</name>
    <dbReference type="NCBI Taxonomy" id="2804957"/>
    <lineage>
        <taxon>Eukaryota</taxon>
        <taxon>Fungi</taxon>
        <taxon>Dikarya</taxon>
        <taxon>Basidiomycota</taxon>
        <taxon>Agaricomycotina</taxon>
        <taxon>Agaricomycetes</taxon>
        <taxon>Agaricomycetidae</taxon>
        <taxon>Agaricales</taxon>
        <taxon>Marasmiineae</taxon>
        <taxon>Omphalotaceae</taxon>
        <taxon>Lentinula</taxon>
    </lineage>
</organism>
<dbReference type="InterPro" id="IPR017938">
    <property type="entry name" value="Riboflavin_synthase-like_b-brl"/>
</dbReference>
<feature type="binding site" evidence="19">
    <location>
        <position position="188"/>
    </location>
    <ligand>
        <name>FAD</name>
        <dbReference type="ChEBI" id="CHEBI:57692"/>
    </ligand>
</feature>
<dbReference type="Gene3D" id="2.40.30.10">
    <property type="entry name" value="Translation factors"/>
    <property type="match status" value="1"/>
</dbReference>
<sequence length="338" mass="38032">MPSSTQNLFLLSFSLTLGLLLLASSWVSSFLTARDIHLRNLILLGLPKNPQHPDMDVHSIQDFVTNLSQEDVIALVQTPAFLASAGLAAVTFYWLLFTGERKPVLNPNEWKEFPLVLKTQVSPNTALYRFGLPSSKDVLGLPVGQHMQVSAEINGKDIMRSYTPTTLDQFDKGHFELLIKTYEKGNISRHFNLLKIGDRIRVKGPKGAFIYNNKLTGHLIIRSSIWDHSDATTINLIYANVNEEDILLRDELEHLHHNSAGRFNIFYVLNNPPPGWKGGVGFVTKEQVAHYMPSQDKNCKILMCGPPPMMGAMKKHLDELKYPAPRTVSKLADQVFLF</sequence>
<dbReference type="GO" id="GO:0090524">
    <property type="term" value="F:cytochrome-b5 reductase activity, acting on NADH"/>
    <property type="evidence" value="ECO:0007669"/>
    <property type="project" value="UniProtKB-EC"/>
</dbReference>
<name>A0AA38JRP3_9AGAR</name>
<comment type="similarity">
    <text evidence="4">Belongs to the flavoprotein pyridine nucleotide cytochrome reductase family.</text>
</comment>
<dbReference type="EMBL" id="JANVFO010000003">
    <property type="protein sequence ID" value="KAJ3737029.1"/>
    <property type="molecule type" value="Genomic_DNA"/>
</dbReference>
<reference evidence="22" key="2">
    <citation type="journal article" date="2023" name="Proc. Natl. Acad. Sci. U.S.A.">
        <title>A global phylogenomic analysis of the shiitake genus Lentinula.</title>
        <authorList>
            <person name="Sierra-Patev S."/>
            <person name="Min B."/>
            <person name="Naranjo-Ortiz M."/>
            <person name="Looney B."/>
            <person name="Konkel Z."/>
            <person name="Slot J.C."/>
            <person name="Sakamoto Y."/>
            <person name="Steenwyk J.L."/>
            <person name="Rokas A."/>
            <person name="Carro J."/>
            <person name="Camarero S."/>
            <person name="Ferreira P."/>
            <person name="Molpeceres G."/>
            <person name="Ruiz-Duenas F.J."/>
            <person name="Serrano A."/>
            <person name="Henrissat B."/>
            <person name="Drula E."/>
            <person name="Hughes K.W."/>
            <person name="Mata J.L."/>
            <person name="Ishikawa N.K."/>
            <person name="Vargas-Isla R."/>
            <person name="Ushijima S."/>
            <person name="Smith C.A."/>
            <person name="Donoghue J."/>
            <person name="Ahrendt S."/>
            <person name="Andreopoulos W."/>
            <person name="He G."/>
            <person name="LaButti K."/>
            <person name="Lipzen A."/>
            <person name="Ng V."/>
            <person name="Riley R."/>
            <person name="Sandor L."/>
            <person name="Barry K."/>
            <person name="Martinez A.T."/>
            <person name="Xiao Y."/>
            <person name="Gibbons J.G."/>
            <person name="Terashima K."/>
            <person name="Grigoriev I.V."/>
            <person name="Hibbett D."/>
        </authorList>
    </citation>
    <scope>NUCLEOTIDE SEQUENCE</scope>
    <source>
        <strain evidence="22">ET3784</strain>
    </source>
</reference>
<dbReference type="EC" id="1.6.2.2" evidence="5"/>
<dbReference type="FunFam" id="3.40.50.80:FF:000019">
    <property type="entry name" value="NADH-cytochrome b5 reductase"/>
    <property type="match status" value="1"/>
</dbReference>
<evidence type="ECO:0000256" key="17">
    <source>
        <dbReference type="ARBA" id="ARBA00047682"/>
    </source>
</evidence>
<evidence type="ECO:0000256" key="2">
    <source>
        <dbReference type="ARBA" id="ARBA00004294"/>
    </source>
</evidence>
<dbReference type="Proteomes" id="UP001176059">
    <property type="component" value="Unassembled WGS sequence"/>
</dbReference>
<evidence type="ECO:0000256" key="9">
    <source>
        <dbReference type="ARBA" id="ARBA00022827"/>
    </source>
</evidence>